<dbReference type="Proteomes" id="UP000001056">
    <property type="component" value="Unassembled WGS sequence"/>
</dbReference>
<protein>
    <submittedName>
        <fullName evidence="1">Uncharacterized protein</fullName>
    </submittedName>
</protein>
<organism evidence="1 2">
    <name type="scientific">Chaetomium globosum (strain ATCC 6205 / CBS 148.51 / DSM 1962 / NBRC 6347 / NRRL 1970)</name>
    <name type="common">Soil fungus</name>
    <dbReference type="NCBI Taxonomy" id="306901"/>
    <lineage>
        <taxon>Eukaryota</taxon>
        <taxon>Fungi</taxon>
        <taxon>Dikarya</taxon>
        <taxon>Ascomycota</taxon>
        <taxon>Pezizomycotina</taxon>
        <taxon>Sordariomycetes</taxon>
        <taxon>Sordariomycetidae</taxon>
        <taxon>Sordariales</taxon>
        <taxon>Chaetomiaceae</taxon>
        <taxon>Chaetomium</taxon>
    </lineage>
</organism>
<accession>Q2GT85</accession>
<dbReference type="EMBL" id="CH408034">
    <property type="protein sequence ID" value="EAQ84805.1"/>
    <property type="molecule type" value="Genomic_DNA"/>
</dbReference>
<dbReference type="eggNOG" id="ENOG502SF2A">
    <property type="taxonomic scope" value="Eukaryota"/>
</dbReference>
<dbReference type="HOGENOM" id="CLU_083147_2_2_1"/>
<evidence type="ECO:0000313" key="2">
    <source>
        <dbReference type="Proteomes" id="UP000001056"/>
    </source>
</evidence>
<dbReference type="AlphaFoldDB" id="Q2GT85"/>
<dbReference type="OrthoDB" id="1045822at2759"/>
<proteinExistence type="predicted"/>
<reference evidence="2" key="1">
    <citation type="journal article" date="2015" name="Genome Announc.">
        <title>Draft genome sequence of the cellulolytic fungus Chaetomium globosum.</title>
        <authorList>
            <person name="Cuomo C.A."/>
            <person name="Untereiner W.A."/>
            <person name="Ma L.-J."/>
            <person name="Grabherr M."/>
            <person name="Birren B.W."/>
        </authorList>
    </citation>
    <scope>NUCLEOTIDE SEQUENCE [LARGE SCALE GENOMIC DNA]</scope>
    <source>
        <strain evidence="2">ATCC 6205 / CBS 148.51 / DSM 1962 / NBRC 6347 / NRRL 1970</strain>
    </source>
</reference>
<dbReference type="STRING" id="306901.Q2GT85"/>
<name>Q2GT85_CHAGB</name>
<dbReference type="NCBIfam" id="TIGR01571">
    <property type="entry name" value="A_thal_Cys_rich"/>
    <property type="match status" value="1"/>
</dbReference>
<dbReference type="GeneID" id="4394869"/>
<dbReference type="PANTHER" id="PTHR15907">
    <property type="entry name" value="DUF614 FAMILY PROTEIN-RELATED"/>
    <property type="match status" value="1"/>
</dbReference>
<gene>
    <name evidence="1" type="ORF">CHGG_08819</name>
</gene>
<evidence type="ECO:0000313" key="1">
    <source>
        <dbReference type="EMBL" id="EAQ84805.1"/>
    </source>
</evidence>
<dbReference type="RefSeq" id="XP_001226746.1">
    <property type="nucleotide sequence ID" value="XM_001226745.1"/>
</dbReference>
<dbReference type="Pfam" id="PF04749">
    <property type="entry name" value="PLAC8"/>
    <property type="match status" value="1"/>
</dbReference>
<sequence length="178" mass="19597">MAAPQQQQPAAAAGPINNDDIADWTARLNDVLARPGEYVNSKSPATAQPWYNSFFGCFAPIDTCLMSWCCPCVVFGRTHHRMRKGANLEGYEPINTSCLLFCASSCVALWWVPMAMQRADMRTKYNLEGNCIFDMVTACCCNCCQLAQADKEAAHREPLLVQQGYQAQAGMAFPGAKQ</sequence>
<dbReference type="InterPro" id="IPR006461">
    <property type="entry name" value="PLAC_motif_containing"/>
</dbReference>
<keyword evidence="2" id="KW-1185">Reference proteome</keyword>
<dbReference type="OMA" id="DCFNPID"/>
<dbReference type="VEuPathDB" id="FungiDB:CHGG_08819"/>
<dbReference type="InParanoid" id="Q2GT85"/>